<evidence type="ECO:0000256" key="2">
    <source>
        <dbReference type="ARBA" id="ARBA00022475"/>
    </source>
</evidence>
<dbReference type="InterPro" id="IPR027417">
    <property type="entry name" value="P-loop_NTPase"/>
</dbReference>
<keyword evidence="5" id="KW-0067">ATP-binding</keyword>
<keyword evidence="12" id="KW-1185">Reference proteome</keyword>
<evidence type="ECO:0000256" key="6">
    <source>
        <dbReference type="ARBA" id="ARBA00022989"/>
    </source>
</evidence>
<evidence type="ECO:0000256" key="3">
    <source>
        <dbReference type="ARBA" id="ARBA00022692"/>
    </source>
</evidence>
<feature type="coiled-coil region" evidence="8">
    <location>
        <begin position="233"/>
        <end position="288"/>
    </location>
</feature>
<dbReference type="InterPro" id="IPR005702">
    <property type="entry name" value="Wzc-like_C"/>
</dbReference>
<dbReference type="InterPro" id="IPR003856">
    <property type="entry name" value="LPS_length_determ_N"/>
</dbReference>
<reference evidence="11 12" key="1">
    <citation type="journal article" date="2015" name="Int. J. Syst. Evol. Microbiol.">
        <title>Roseomonas oryzae sp. nov., isolated from paddy rhizosphere soil.</title>
        <authorList>
            <person name="Ramaprasad E.V."/>
            <person name="Sasikala Ch."/>
            <person name="Ramana Ch.V."/>
        </authorList>
    </citation>
    <scope>NUCLEOTIDE SEQUENCE [LARGE SCALE GENOMIC DNA]</scope>
    <source>
        <strain evidence="11 12">KCTC 42542</strain>
    </source>
</reference>
<evidence type="ECO:0000256" key="7">
    <source>
        <dbReference type="ARBA" id="ARBA00023136"/>
    </source>
</evidence>
<comment type="caution">
    <text evidence="11">The sequence shown here is derived from an EMBL/GenBank/DDBJ whole genome shotgun (WGS) entry which is preliminary data.</text>
</comment>
<dbReference type="PANTHER" id="PTHR32309:SF13">
    <property type="entry name" value="FERRIC ENTEROBACTIN TRANSPORT PROTEIN FEPE"/>
    <property type="match status" value="1"/>
</dbReference>
<name>A0A5B2TD99_9PROT</name>
<dbReference type="SUPFAM" id="SSF52540">
    <property type="entry name" value="P-loop containing nucleoside triphosphate hydrolases"/>
    <property type="match status" value="1"/>
</dbReference>
<dbReference type="GO" id="GO:0004713">
    <property type="term" value="F:protein tyrosine kinase activity"/>
    <property type="evidence" value="ECO:0007669"/>
    <property type="project" value="TreeGrafter"/>
</dbReference>
<dbReference type="CDD" id="cd05387">
    <property type="entry name" value="BY-kinase"/>
    <property type="match status" value="1"/>
</dbReference>
<gene>
    <name evidence="11" type="ORF">F0Q34_17170</name>
</gene>
<dbReference type="Pfam" id="PF02706">
    <property type="entry name" value="Wzz"/>
    <property type="match status" value="1"/>
</dbReference>
<evidence type="ECO:0000256" key="1">
    <source>
        <dbReference type="ARBA" id="ARBA00004651"/>
    </source>
</evidence>
<dbReference type="OrthoDB" id="230260at2"/>
<evidence type="ECO:0000256" key="5">
    <source>
        <dbReference type="ARBA" id="ARBA00022840"/>
    </source>
</evidence>
<feature type="domain" description="Polysaccharide chain length determinant N-terminal" evidence="10">
    <location>
        <begin position="35"/>
        <end position="116"/>
    </location>
</feature>
<evidence type="ECO:0000259" key="10">
    <source>
        <dbReference type="Pfam" id="PF02706"/>
    </source>
</evidence>
<feature type="transmembrane region" description="Helical" evidence="9">
    <location>
        <begin position="41"/>
        <end position="59"/>
    </location>
</feature>
<keyword evidence="7 9" id="KW-0472">Membrane</keyword>
<proteinExistence type="predicted"/>
<dbReference type="EMBL" id="VUKA01000012">
    <property type="protein sequence ID" value="KAA2212045.1"/>
    <property type="molecule type" value="Genomic_DNA"/>
</dbReference>
<keyword evidence="8" id="KW-0175">Coiled coil</keyword>
<dbReference type="RefSeq" id="WP_149813476.1">
    <property type="nucleotide sequence ID" value="NZ_VUKA01000012.1"/>
</dbReference>
<dbReference type="GO" id="GO:0005886">
    <property type="term" value="C:plasma membrane"/>
    <property type="evidence" value="ECO:0007669"/>
    <property type="project" value="UniProtKB-SubCell"/>
</dbReference>
<keyword evidence="6 9" id="KW-1133">Transmembrane helix</keyword>
<keyword evidence="4" id="KW-0547">Nucleotide-binding</keyword>
<dbReference type="PANTHER" id="PTHR32309">
    <property type="entry name" value="TYROSINE-PROTEIN KINASE"/>
    <property type="match status" value="1"/>
</dbReference>
<dbReference type="AlphaFoldDB" id="A0A5B2TD99"/>
<protein>
    <recommendedName>
        <fullName evidence="10">Polysaccharide chain length determinant N-terminal domain-containing protein</fullName>
    </recommendedName>
</protein>
<dbReference type="Proteomes" id="UP000322110">
    <property type="component" value="Unassembled WGS sequence"/>
</dbReference>
<comment type="subcellular location">
    <subcellularLocation>
        <location evidence="1">Cell membrane</location>
        <topology evidence="1">Multi-pass membrane protein</topology>
    </subcellularLocation>
</comment>
<accession>A0A5B2TD99</accession>
<evidence type="ECO:0000256" key="8">
    <source>
        <dbReference type="SAM" id="Coils"/>
    </source>
</evidence>
<sequence>MSQMPTLDASMASALDDALRQSGPAQAIDQALRAARREWKLLLLSLCLSAGATLGYLAAVEPRYTAEAIITVSPRQSDIASTDAVVRDGMLRLPDAESELQIISSPASLSRIVEQLDLVAKAERSGGAGGGGFLERLSAAISSHLAPPALDLAAAARSEGRDGARGALIGQLGDAVQVTAIGRSTLARIRVSATDAELSAEIANAVAEDYFAGRVRGRQDAASRAAHYLRARAEELRGNVLEADRRLAALRLELQENGRDAAQIGQEMASLAEQITRARVEAERAARRHAAVLEAVRRSGPLAALDREDAIGTDRHVDRLRGAAAEAAQEAARLNVESGIANTDFRRARAQQRTAVGQLEAEARARIAVLEAESGNAAGLVAALEERLQGLRQTANILAARQVELDAVELEANTNRTVYETFLSRWRTTEQVGFNDTDGWLVSPATVPERSSWPKVPLIAAAALLAGLGLGATMVGLREFRLGRTLRSGDDVSRALGSATSRLGLIPALGSTPRCAVRAALCGRPDAAADAIASLQEALSDILPPACAGAGNVVAVTSALADEGKSAILAGIAASAPGLKVAVIDCDTRAAAQGAAFGVEGASGVAGFIRNGGDWRAAGRTDSGSGVFVVPVGNWAGRAQDFARSSALAGLVAELCAAFDLVLIDAPPVLAAQGARSVCGLADAVVLVARWGATPALTVRAARDRLASTGTPFAGVVLAEADLGRYATFDDGVAAAFVAGDETARLAAPAGQTA</sequence>
<evidence type="ECO:0000256" key="9">
    <source>
        <dbReference type="SAM" id="Phobius"/>
    </source>
</evidence>
<evidence type="ECO:0000313" key="11">
    <source>
        <dbReference type="EMBL" id="KAA2212045.1"/>
    </source>
</evidence>
<evidence type="ECO:0000256" key="4">
    <source>
        <dbReference type="ARBA" id="ARBA00022741"/>
    </source>
</evidence>
<keyword evidence="2" id="KW-1003">Cell membrane</keyword>
<dbReference type="InterPro" id="IPR050445">
    <property type="entry name" value="Bact_polysacc_biosynth/exp"/>
</dbReference>
<dbReference type="Gene3D" id="3.40.50.300">
    <property type="entry name" value="P-loop containing nucleotide triphosphate hydrolases"/>
    <property type="match status" value="1"/>
</dbReference>
<organism evidence="11 12">
    <name type="scientific">Teichococcus oryzae</name>
    <dbReference type="NCBI Taxonomy" id="1608942"/>
    <lineage>
        <taxon>Bacteria</taxon>
        <taxon>Pseudomonadati</taxon>
        <taxon>Pseudomonadota</taxon>
        <taxon>Alphaproteobacteria</taxon>
        <taxon>Acetobacterales</taxon>
        <taxon>Roseomonadaceae</taxon>
        <taxon>Roseomonas</taxon>
    </lineage>
</organism>
<evidence type="ECO:0000313" key="12">
    <source>
        <dbReference type="Proteomes" id="UP000322110"/>
    </source>
</evidence>
<keyword evidence="3 9" id="KW-0812">Transmembrane</keyword>